<dbReference type="EMBL" id="JAGSHT010000007">
    <property type="protein sequence ID" value="MBZ2196093.1"/>
    <property type="molecule type" value="Genomic_DNA"/>
</dbReference>
<keyword evidence="5 7" id="KW-1133">Transmembrane helix</keyword>
<dbReference type="Proteomes" id="UP000826651">
    <property type="component" value="Unassembled WGS sequence"/>
</dbReference>
<dbReference type="PANTHER" id="PTHR43744:SF12">
    <property type="entry name" value="ABC TRANSPORTER PERMEASE PROTEIN MG189-RELATED"/>
    <property type="match status" value="1"/>
</dbReference>
<evidence type="ECO:0000313" key="10">
    <source>
        <dbReference type="Proteomes" id="UP000826651"/>
    </source>
</evidence>
<keyword evidence="4 7" id="KW-0812">Transmembrane</keyword>
<feature type="domain" description="ABC transmembrane type-1" evidence="8">
    <location>
        <begin position="66"/>
        <end position="257"/>
    </location>
</feature>
<comment type="subcellular location">
    <subcellularLocation>
        <location evidence="1 7">Cell membrane</location>
        <topology evidence="1 7">Multi-pass membrane protein</topology>
    </subcellularLocation>
</comment>
<protein>
    <submittedName>
        <fullName evidence="9">Carbohydrate ABC transporter permease</fullName>
    </submittedName>
</protein>
<dbReference type="RefSeq" id="WP_223404616.1">
    <property type="nucleotide sequence ID" value="NZ_JAGSHT010000007.1"/>
</dbReference>
<evidence type="ECO:0000313" key="9">
    <source>
        <dbReference type="EMBL" id="MBZ2196093.1"/>
    </source>
</evidence>
<comment type="similarity">
    <text evidence="7">Belongs to the binding-protein-dependent transport system permease family.</text>
</comment>
<evidence type="ECO:0000259" key="8">
    <source>
        <dbReference type="PROSITE" id="PS50928"/>
    </source>
</evidence>
<feature type="transmembrane region" description="Helical" evidence="7">
    <location>
        <begin position="235"/>
        <end position="257"/>
    </location>
</feature>
<gene>
    <name evidence="9" type="ORF">KCQ71_08000</name>
</gene>
<feature type="transmembrane region" description="Helical" evidence="7">
    <location>
        <begin position="135"/>
        <end position="157"/>
    </location>
</feature>
<evidence type="ECO:0000256" key="7">
    <source>
        <dbReference type="RuleBase" id="RU363032"/>
    </source>
</evidence>
<dbReference type="InterPro" id="IPR035906">
    <property type="entry name" value="MetI-like_sf"/>
</dbReference>
<evidence type="ECO:0000256" key="1">
    <source>
        <dbReference type="ARBA" id="ARBA00004651"/>
    </source>
</evidence>
<feature type="transmembrane region" description="Helical" evidence="7">
    <location>
        <begin position="103"/>
        <end position="123"/>
    </location>
</feature>
<evidence type="ECO:0000256" key="3">
    <source>
        <dbReference type="ARBA" id="ARBA00022475"/>
    </source>
</evidence>
<dbReference type="InterPro" id="IPR000515">
    <property type="entry name" value="MetI-like"/>
</dbReference>
<reference evidence="9 10" key="1">
    <citation type="submission" date="2021-04" db="EMBL/GenBank/DDBJ databases">
        <title>Ruania sp. nov., isolated from sandy soil of mangrove forest.</title>
        <authorList>
            <person name="Ge X."/>
            <person name="Huang R."/>
            <person name="Liu W."/>
        </authorList>
    </citation>
    <scope>NUCLEOTIDE SEQUENCE [LARGE SCALE GENOMIC DNA]</scope>
    <source>
        <strain evidence="9 10">N2-46</strain>
    </source>
</reference>
<organism evidence="9 10">
    <name type="scientific">Occultella gossypii</name>
    <dbReference type="NCBI Taxonomy" id="2800820"/>
    <lineage>
        <taxon>Bacteria</taxon>
        <taxon>Bacillati</taxon>
        <taxon>Actinomycetota</taxon>
        <taxon>Actinomycetes</taxon>
        <taxon>Micrococcales</taxon>
        <taxon>Ruaniaceae</taxon>
        <taxon>Occultella</taxon>
    </lineage>
</organism>
<dbReference type="CDD" id="cd06261">
    <property type="entry name" value="TM_PBP2"/>
    <property type="match status" value="1"/>
</dbReference>
<keyword evidence="6 7" id="KW-0472">Membrane</keyword>
<accession>A0ABS7S861</accession>
<keyword evidence="2 7" id="KW-0813">Transport</keyword>
<dbReference type="PROSITE" id="PS50928">
    <property type="entry name" value="ABC_TM1"/>
    <property type="match status" value="1"/>
</dbReference>
<feature type="transmembrane region" description="Helical" evidence="7">
    <location>
        <begin position="70"/>
        <end position="91"/>
    </location>
</feature>
<keyword evidence="3" id="KW-1003">Cell membrane</keyword>
<dbReference type="Pfam" id="PF00528">
    <property type="entry name" value="BPD_transp_1"/>
    <property type="match status" value="1"/>
</dbReference>
<dbReference type="PANTHER" id="PTHR43744">
    <property type="entry name" value="ABC TRANSPORTER PERMEASE PROTEIN MG189-RELATED-RELATED"/>
    <property type="match status" value="1"/>
</dbReference>
<evidence type="ECO:0000256" key="4">
    <source>
        <dbReference type="ARBA" id="ARBA00022692"/>
    </source>
</evidence>
<name>A0ABS7S861_9MICO</name>
<feature type="transmembrane region" description="Helical" evidence="7">
    <location>
        <begin position="12"/>
        <end position="34"/>
    </location>
</feature>
<sequence length="272" mass="29396">MITSGTERALNYVILIVFAAFALAPIVTVLAAALSPQSAAASPGILGLHPENFVDAWTEGEFSRYLRTSLLVSVTVVSVAVVASILSGFAFGTMRFAGSRALFYLFLLGIMVPTEAIVVPLFYDLRDLGLTNTLWAVALPQIAQSVAFGTYWMRAYFRTSPPSLIEAATLDGASPRRVLWSILVPIGRPAVMTLTVLAFMWTWNEFLIPLVMSPNGEFRTAPLALAIFKGQHVQATALLAAAAVLVALPVVILYLFAQRSFIRGMLEGAVRE</sequence>
<keyword evidence="10" id="KW-1185">Reference proteome</keyword>
<feature type="transmembrane region" description="Helical" evidence="7">
    <location>
        <begin position="178"/>
        <end position="203"/>
    </location>
</feature>
<dbReference type="Gene3D" id="1.10.3720.10">
    <property type="entry name" value="MetI-like"/>
    <property type="match status" value="1"/>
</dbReference>
<dbReference type="SUPFAM" id="SSF161098">
    <property type="entry name" value="MetI-like"/>
    <property type="match status" value="1"/>
</dbReference>
<comment type="caution">
    <text evidence="9">The sequence shown here is derived from an EMBL/GenBank/DDBJ whole genome shotgun (WGS) entry which is preliminary data.</text>
</comment>
<evidence type="ECO:0000256" key="6">
    <source>
        <dbReference type="ARBA" id="ARBA00023136"/>
    </source>
</evidence>
<proteinExistence type="inferred from homology"/>
<evidence type="ECO:0000256" key="5">
    <source>
        <dbReference type="ARBA" id="ARBA00022989"/>
    </source>
</evidence>
<evidence type="ECO:0000256" key="2">
    <source>
        <dbReference type="ARBA" id="ARBA00022448"/>
    </source>
</evidence>